<evidence type="ECO:0000256" key="3">
    <source>
        <dbReference type="ARBA" id="ARBA00022840"/>
    </source>
</evidence>
<dbReference type="Proteomes" id="UP000295718">
    <property type="component" value="Unassembled WGS sequence"/>
</dbReference>
<dbReference type="AlphaFoldDB" id="A0A4R1R384"/>
<sequence length="189" mass="22114">METKRHIRKSVLKLRDELPQSVRQTMSRRIIGRLMDTDAYKEAGAILSYVNFKSEVETEELIAEALKSGKRVYCPRIDEENMDFYRITCMEELSEGYKGIREPMPEGNRLLSGRDISIQKCLMIMPGSVFDKERNRIGYGKGYYDRYLERYPQLPTIAICFECQIVEHVPAEVYDRKPAMILTEEAFYT</sequence>
<dbReference type="GO" id="GO:0046872">
    <property type="term" value="F:metal ion binding"/>
    <property type="evidence" value="ECO:0007669"/>
    <property type="project" value="UniProtKB-KW"/>
</dbReference>
<dbReference type="EC" id="6.3.3.2" evidence="5"/>
<dbReference type="EMBL" id="SLUO01000003">
    <property type="protein sequence ID" value="TCL59873.1"/>
    <property type="molecule type" value="Genomic_DNA"/>
</dbReference>
<dbReference type="GO" id="GO:0035999">
    <property type="term" value="P:tetrahydrofolate interconversion"/>
    <property type="evidence" value="ECO:0007669"/>
    <property type="project" value="TreeGrafter"/>
</dbReference>
<keyword evidence="3 4" id="KW-0067">ATP-binding</keyword>
<organism evidence="6 7">
    <name type="scientific">Kineothrix alysoides</name>
    <dbReference type="NCBI Taxonomy" id="1469948"/>
    <lineage>
        <taxon>Bacteria</taxon>
        <taxon>Bacillati</taxon>
        <taxon>Bacillota</taxon>
        <taxon>Clostridia</taxon>
        <taxon>Lachnospirales</taxon>
        <taxon>Lachnospiraceae</taxon>
        <taxon>Kineothrix</taxon>
    </lineage>
</organism>
<name>A0A4R1R384_9FIRM</name>
<keyword evidence="5" id="KW-0479">Metal-binding</keyword>
<accession>A0A4R1R384</accession>
<protein>
    <recommendedName>
        <fullName evidence="5">5-formyltetrahydrofolate cyclo-ligase</fullName>
        <ecNumber evidence="5">6.3.3.2</ecNumber>
    </recommendedName>
</protein>
<dbReference type="PIRSF" id="PIRSF006806">
    <property type="entry name" value="FTHF_cligase"/>
    <property type="match status" value="1"/>
</dbReference>
<feature type="binding site" evidence="4">
    <location>
        <position position="55"/>
    </location>
    <ligand>
        <name>substrate</name>
    </ligand>
</feature>
<dbReference type="GO" id="GO:0009396">
    <property type="term" value="P:folic acid-containing compound biosynthetic process"/>
    <property type="evidence" value="ECO:0007669"/>
    <property type="project" value="TreeGrafter"/>
</dbReference>
<evidence type="ECO:0000256" key="1">
    <source>
        <dbReference type="ARBA" id="ARBA00010638"/>
    </source>
</evidence>
<evidence type="ECO:0000313" key="7">
    <source>
        <dbReference type="Proteomes" id="UP000295718"/>
    </source>
</evidence>
<dbReference type="Pfam" id="PF01812">
    <property type="entry name" value="5-FTHF_cyc-lig"/>
    <property type="match status" value="1"/>
</dbReference>
<proteinExistence type="inferred from homology"/>
<comment type="caution">
    <text evidence="6">The sequence shown here is derived from an EMBL/GenBank/DDBJ whole genome shotgun (WGS) entry which is preliminary data.</text>
</comment>
<dbReference type="InterPro" id="IPR024185">
    <property type="entry name" value="FTHF_cligase-like_sf"/>
</dbReference>
<dbReference type="InterPro" id="IPR002698">
    <property type="entry name" value="FTHF_cligase"/>
</dbReference>
<evidence type="ECO:0000256" key="4">
    <source>
        <dbReference type="PIRSR" id="PIRSR006806-1"/>
    </source>
</evidence>
<dbReference type="PANTHER" id="PTHR23407:SF1">
    <property type="entry name" value="5-FORMYLTETRAHYDROFOLATE CYCLO-LIGASE"/>
    <property type="match status" value="1"/>
</dbReference>
<feature type="binding site" evidence="4">
    <location>
        <position position="50"/>
    </location>
    <ligand>
        <name>substrate</name>
    </ligand>
</feature>
<evidence type="ECO:0000256" key="5">
    <source>
        <dbReference type="RuleBase" id="RU361279"/>
    </source>
</evidence>
<comment type="catalytic activity">
    <reaction evidence="5">
        <text>(6S)-5-formyl-5,6,7,8-tetrahydrofolate + ATP = (6R)-5,10-methenyltetrahydrofolate + ADP + phosphate</text>
        <dbReference type="Rhea" id="RHEA:10488"/>
        <dbReference type="ChEBI" id="CHEBI:30616"/>
        <dbReference type="ChEBI" id="CHEBI:43474"/>
        <dbReference type="ChEBI" id="CHEBI:57455"/>
        <dbReference type="ChEBI" id="CHEBI:57457"/>
        <dbReference type="ChEBI" id="CHEBI:456216"/>
        <dbReference type="EC" id="6.3.3.2"/>
    </reaction>
</comment>
<feature type="binding site" evidence="4">
    <location>
        <begin position="136"/>
        <end position="144"/>
    </location>
    <ligand>
        <name>ATP</name>
        <dbReference type="ChEBI" id="CHEBI:30616"/>
    </ligand>
</feature>
<dbReference type="GO" id="GO:0030272">
    <property type="term" value="F:5-formyltetrahydrofolate cyclo-ligase activity"/>
    <property type="evidence" value="ECO:0007669"/>
    <property type="project" value="UniProtKB-EC"/>
</dbReference>
<keyword evidence="7" id="KW-1185">Reference proteome</keyword>
<keyword evidence="5" id="KW-0460">Magnesium</keyword>
<dbReference type="GO" id="GO:0005524">
    <property type="term" value="F:ATP binding"/>
    <property type="evidence" value="ECO:0007669"/>
    <property type="project" value="UniProtKB-KW"/>
</dbReference>
<dbReference type="PANTHER" id="PTHR23407">
    <property type="entry name" value="ATPASE INHIBITOR/5-FORMYLTETRAHYDROFOLATE CYCLO-LIGASE"/>
    <property type="match status" value="1"/>
</dbReference>
<dbReference type="InterPro" id="IPR037171">
    <property type="entry name" value="NagB/RpiA_transferase-like"/>
</dbReference>
<gene>
    <name evidence="6" type="ORF">EDD76_10362</name>
</gene>
<feature type="binding site" evidence="4">
    <location>
        <begin position="4"/>
        <end position="8"/>
    </location>
    <ligand>
        <name>ATP</name>
        <dbReference type="ChEBI" id="CHEBI:30616"/>
    </ligand>
</feature>
<reference evidence="6 7" key="1">
    <citation type="submission" date="2019-03" db="EMBL/GenBank/DDBJ databases">
        <title>Genomic Encyclopedia of Type Strains, Phase IV (KMG-IV): sequencing the most valuable type-strain genomes for metagenomic binning, comparative biology and taxonomic classification.</title>
        <authorList>
            <person name="Goeker M."/>
        </authorList>
    </citation>
    <scope>NUCLEOTIDE SEQUENCE [LARGE SCALE GENOMIC DNA]</scope>
    <source>
        <strain evidence="6 7">DSM 100556</strain>
    </source>
</reference>
<comment type="similarity">
    <text evidence="1 5">Belongs to the 5-formyltetrahydrofolate cyclo-ligase family.</text>
</comment>
<dbReference type="STRING" id="1469948.GCA_000732725_00997"/>
<comment type="cofactor">
    <cofactor evidence="5">
        <name>Mg(2+)</name>
        <dbReference type="ChEBI" id="CHEBI:18420"/>
    </cofactor>
</comment>
<dbReference type="SUPFAM" id="SSF100950">
    <property type="entry name" value="NagB/RpiA/CoA transferase-like"/>
    <property type="match status" value="1"/>
</dbReference>
<dbReference type="NCBIfam" id="TIGR02727">
    <property type="entry name" value="MTHFS_bact"/>
    <property type="match status" value="1"/>
</dbReference>
<evidence type="ECO:0000313" key="6">
    <source>
        <dbReference type="EMBL" id="TCL59873.1"/>
    </source>
</evidence>
<keyword evidence="2 4" id="KW-0547">Nucleotide-binding</keyword>
<keyword evidence="6" id="KW-0436">Ligase</keyword>
<dbReference type="Gene3D" id="3.40.50.10420">
    <property type="entry name" value="NagB/RpiA/CoA transferase-like"/>
    <property type="match status" value="1"/>
</dbReference>
<evidence type="ECO:0000256" key="2">
    <source>
        <dbReference type="ARBA" id="ARBA00022741"/>
    </source>
</evidence>
<dbReference type="RefSeq" id="WP_031389743.1">
    <property type="nucleotide sequence ID" value="NZ_JPNB01000001.1"/>
</dbReference>